<dbReference type="EMBL" id="BBSA01000007">
    <property type="protein sequence ID" value="GAM62957.1"/>
    <property type="molecule type" value="Genomic_DNA"/>
</dbReference>
<evidence type="ECO:0000313" key="2">
    <source>
        <dbReference type="Proteomes" id="UP000031670"/>
    </source>
</evidence>
<sequence length="47" mass="5069">MDKEQFAALVSQTKIGKALPDAIYLHKDAFSDLPPVLAKFIPAVAKA</sequence>
<comment type="caution">
    <text evidence="1">The sequence shown here is derived from an EMBL/GenBank/DDBJ whole genome shotgun (WGS) entry which is preliminary data.</text>
</comment>
<reference evidence="1 2" key="2">
    <citation type="submission" date="2015-01" db="EMBL/GenBank/DDBJ databases">
        <authorList>
            <consortium name="NBRP consortium"/>
            <person name="Sawabe T."/>
            <person name="Meirelles P."/>
            <person name="Feng G."/>
            <person name="Sayaka M."/>
            <person name="Hattori M."/>
            <person name="Ohkuma M."/>
        </authorList>
    </citation>
    <scope>NUCLEOTIDE SEQUENCE [LARGE SCALE GENOMIC DNA]</scope>
    <source>
        <strain evidence="1 2">JCM19232</strain>
    </source>
</reference>
<reference evidence="1 2" key="1">
    <citation type="submission" date="2015-01" db="EMBL/GenBank/DDBJ databases">
        <title>Vibrio sp. C5 JCM 19232 whole genome shotgun sequence.</title>
        <authorList>
            <person name="Sawabe T."/>
            <person name="Meirelles P."/>
            <person name="Feng G."/>
            <person name="Sayaka M."/>
            <person name="Hattori M."/>
            <person name="Ohkuma M."/>
        </authorList>
    </citation>
    <scope>NUCLEOTIDE SEQUENCE [LARGE SCALE GENOMIC DNA]</scope>
    <source>
        <strain evidence="1 2">JCM19232</strain>
    </source>
</reference>
<gene>
    <name evidence="1" type="ORF">JCM19232_4634</name>
</gene>
<protein>
    <submittedName>
        <fullName evidence="1">Uncharacterized protein</fullName>
    </submittedName>
</protein>
<proteinExistence type="predicted"/>
<dbReference type="AlphaFoldDB" id="A0A0B8PEA8"/>
<evidence type="ECO:0000313" key="1">
    <source>
        <dbReference type="EMBL" id="GAM62957.1"/>
    </source>
</evidence>
<organism evidence="1 2">
    <name type="scientific">Vibrio ishigakensis</name>
    <dbReference type="NCBI Taxonomy" id="1481914"/>
    <lineage>
        <taxon>Bacteria</taxon>
        <taxon>Pseudomonadati</taxon>
        <taxon>Pseudomonadota</taxon>
        <taxon>Gammaproteobacteria</taxon>
        <taxon>Vibrionales</taxon>
        <taxon>Vibrionaceae</taxon>
        <taxon>Vibrio</taxon>
    </lineage>
</organism>
<dbReference type="Proteomes" id="UP000031670">
    <property type="component" value="Unassembled WGS sequence"/>
</dbReference>
<accession>A0A0B8PEA8</accession>
<name>A0A0B8PEA8_9VIBR</name>